<dbReference type="PROSITE" id="PS51257">
    <property type="entry name" value="PROKAR_LIPOPROTEIN"/>
    <property type="match status" value="1"/>
</dbReference>
<gene>
    <name evidence="2" type="ORF">EV139_2017</name>
</gene>
<evidence type="ECO:0000313" key="2">
    <source>
        <dbReference type="EMBL" id="RZT64598.1"/>
    </source>
</evidence>
<accession>A0A4Q7TXH6</accession>
<organism evidence="2 3">
    <name type="scientific">Leucobacter luti</name>
    <dbReference type="NCBI Taxonomy" id="340320"/>
    <lineage>
        <taxon>Bacteria</taxon>
        <taxon>Bacillati</taxon>
        <taxon>Actinomycetota</taxon>
        <taxon>Actinomycetes</taxon>
        <taxon>Micrococcales</taxon>
        <taxon>Microbacteriaceae</taxon>
        <taxon>Leucobacter</taxon>
    </lineage>
</organism>
<keyword evidence="1" id="KW-0732">Signal</keyword>
<feature type="signal peptide" evidence="1">
    <location>
        <begin position="1"/>
        <end position="22"/>
    </location>
</feature>
<evidence type="ECO:0008006" key="4">
    <source>
        <dbReference type="Google" id="ProtNLM"/>
    </source>
</evidence>
<proteinExistence type="predicted"/>
<evidence type="ECO:0000256" key="1">
    <source>
        <dbReference type="SAM" id="SignalP"/>
    </source>
</evidence>
<reference evidence="2 3" key="1">
    <citation type="journal article" date="2015" name="Stand. Genomic Sci.">
        <title>Genomic Encyclopedia of Bacterial and Archaeal Type Strains, Phase III: the genomes of soil and plant-associated and newly described type strains.</title>
        <authorList>
            <person name="Whitman W.B."/>
            <person name="Woyke T."/>
            <person name="Klenk H.P."/>
            <person name="Zhou Y."/>
            <person name="Lilburn T.G."/>
            <person name="Beck B.J."/>
            <person name="De Vos P."/>
            <person name="Vandamme P."/>
            <person name="Eisen J.A."/>
            <person name="Garrity G."/>
            <person name="Hugenholtz P."/>
            <person name="Kyrpides N.C."/>
        </authorList>
    </citation>
    <scope>NUCLEOTIDE SEQUENCE [LARGE SCALE GENOMIC DNA]</scope>
    <source>
        <strain evidence="2 3">RF6</strain>
    </source>
</reference>
<dbReference type="RefSeq" id="WP_130454198.1">
    <property type="nucleotide sequence ID" value="NZ_QYAG01000001.1"/>
</dbReference>
<evidence type="ECO:0000313" key="3">
    <source>
        <dbReference type="Proteomes" id="UP000291832"/>
    </source>
</evidence>
<comment type="caution">
    <text evidence="2">The sequence shown here is derived from an EMBL/GenBank/DDBJ whole genome shotgun (WGS) entry which is preliminary data.</text>
</comment>
<dbReference type="OrthoDB" id="5115904at2"/>
<feature type="chain" id="PRO_5038663554" description="Lipoprotein" evidence="1">
    <location>
        <begin position="23"/>
        <end position="285"/>
    </location>
</feature>
<dbReference type="Proteomes" id="UP000291832">
    <property type="component" value="Unassembled WGS sequence"/>
</dbReference>
<protein>
    <recommendedName>
        <fullName evidence="4">Lipoprotein</fullName>
    </recommendedName>
</protein>
<name>A0A4Q7TXH6_9MICO</name>
<keyword evidence="3" id="KW-1185">Reference proteome</keyword>
<dbReference type="EMBL" id="SHKI01000005">
    <property type="protein sequence ID" value="RZT64598.1"/>
    <property type="molecule type" value="Genomic_DNA"/>
</dbReference>
<dbReference type="AlphaFoldDB" id="A0A4Q7TXH6"/>
<sequence length="285" mass="30179">MTKKTIKTTTALLAAGAMLLLAGCSSDAPPAGDGAPTESAEQGVFEFQTPRYGSDSGEVLIRLPEGLLDVVTDREMLSTEAVLTPRELGGAKYCAIDVEPRYLDGSQDVLKAPSESAGDHAAEASERYESLETWEPVEPEVVALFMDGTIGTVEKAQQYIAGGGQYADWVQGVLDEVGVGYYSDAPAWGLLRDAETISELDDADPVAGTYYSDDLSVITLVANCAASPADDGDMEFSFPAKVKEDGQIAWLGTVELSVMKSGTITVTEARVAGFVRDTDGNWIAD</sequence>